<dbReference type="InterPro" id="IPR036093">
    <property type="entry name" value="NAC_dom_sf"/>
</dbReference>
<keyword evidence="2" id="KW-0238">DNA-binding</keyword>
<dbReference type="InterPro" id="IPR003441">
    <property type="entry name" value="NAC-dom"/>
</dbReference>
<reference evidence="6" key="1">
    <citation type="submission" date="2015-07" db="EMBL/GenBank/DDBJ databases">
        <title>Transcriptome Assembly of Anthurium amnicola.</title>
        <authorList>
            <person name="Suzuki J."/>
        </authorList>
    </citation>
    <scope>NUCLEOTIDE SEQUENCE</scope>
</reference>
<feature type="non-terminal residue" evidence="6">
    <location>
        <position position="1"/>
    </location>
</feature>
<dbReference type="GO" id="GO:0006355">
    <property type="term" value="P:regulation of DNA-templated transcription"/>
    <property type="evidence" value="ECO:0007669"/>
    <property type="project" value="InterPro"/>
</dbReference>
<dbReference type="EMBL" id="GDJX01006253">
    <property type="protein sequence ID" value="JAT61683.1"/>
    <property type="molecule type" value="Transcribed_RNA"/>
</dbReference>
<dbReference type="GO" id="GO:0003677">
    <property type="term" value="F:DNA binding"/>
    <property type="evidence" value="ECO:0007669"/>
    <property type="project" value="UniProtKB-KW"/>
</dbReference>
<accession>A0A1D1Z455</accession>
<dbReference type="SUPFAM" id="SSF101941">
    <property type="entry name" value="NAC domain"/>
    <property type="match status" value="1"/>
</dbReference>
<dbReference type="PROSITE" id="PS51005">
    <property type="entry name" value="NAC"/>
    <property type="match status" value="1"/>
</dbReference>
<dbReference type="Pfam" id="PF02365">
    <property type="entry name" value="NAM"/>
    <property type="match status" value="1"/>
</dbReference>
<gene>
    <name evidence="6" type="primary">ANAC094_2</name>
    <name evidence="6" type="ORF">g.43670</name>
</gene>
<keyword evidence="4" id="KW-0539">Nucleus</keyword>
<feature type="non-terminal residue" evidence="6">
    <location>
        <position position="114"/>
    </location>
</feature>
<keyword evidence="1" id="KW-0805">Transcription regulation</keyword>
<organism evidence="6">
    <name type="scientific">Anthurium amnicola</name>
    <dbReference type="NCBI Taxonomy" id="1678845"/>
    <lineage>
        <taxon>Eukaryota</taxon>
        <taxon>Viridiplantae</taxon>
        <taxon>Streptophyta</taxon>
        <taxon>Embryophyta</taxon>
        <taxon>Tracheophyta</taxon>
        <taxon>Spermatophyta</taxon>
        <taxon>Magnoliopsida</taxon>
        <taxon>Liliopsida</taxon>
        <taxon>Araceae</taxon>
        <taxon>Pothoideae</taxon>
        <taxon>Potheae</taxon>
        <taxon>Anthurium</taxon>
    </lineage>
</organism>
<evidence type="ECO:0000256" key="3">
    <source>
        <dbReference type="ARBA" id="ARBA00023163"/>
    </source>
</evidence>
<proteinExistence type="predicted"/>
<evidence type="ECO:0000256" key="1">
    <source>
        <dbReference type="ARBA" id="ARBA00023015"/>
    </source>
</evidence>
<sequence>CLPHRPIAATMVGLQEFCDEGGGAGASSPQPRWIDGVCPGFRFQPTDQELLVQFLRRKVEGESLPGGMNELIPTIRLCGPEGDPRCLFDNLPAAARHPLVQTPVEFYAFARWEH</sequence>
<evidence type="ECO:0000256" key="2">
    <source>
        <dbReference type="ARBA" id="ARBA00023125"/>
    </source>
</evidence>
<evidence type="ECO:0000256" key="4">
    <source>
        <dbReference type="ARBA" id="ARBA00023242"/>
    </source>
</evidence>
<evidence type="ECO:0000313" key="6">
    <source>
        <dbReference type="EMBL" id="JAT61683.1"/>
    </source>
</evidence>
<dbReference type="AlphaFoldDB" id="A0A1D1Z455"/>
<evidence type="ECO:0000259" key="5">
    <source>
        <dbReference type="PROSITE" id="PS51005"/>
    </source>
</evidence>
<protein>
    <submittedName>
        <fullName evidence="6">Putative NAC domain-containing protein 94</fullName>
    </submittedName>
</protein>
<keyword evidence="3" id="KW-0804">Transcription</keyword>
<feature type="domain" description="NAC" evidence="5">
    <location>
        <begin position="37"/>
        <end position="114"/>
    </location>
</feature>
<name>A0A1D1Z455_9ARAE</name>